<comment type="subunit">
    <text evidence="1">Homotetramer.</text>
</comment>
<evidence type="ECO:0000313" key="4">
    <source>
        <dbReference type="EMBL" id="ERJ05718.1"/>
    </source>
</evidence>
<dbReference type="GO" id="GO:0046654">
    <property type="term" value="P:tetrahydrofolate biosynthetic process"/>
    <property type="evidence" value="ECO:0007669"/>
    <property type="project" value="UniProtKB-UniRule"/>
</dbReference>
<accession>F7PF88</accession>
<dbReference type="PATRIC" id="fig|1033806.12.peg.1822"/>
<dbReference type="InterPro" id="IPR036839">
    <property type="entry name" value="MptD_sf"/>
</dbReference>
<dbReference type="AlphaFoldDB" id="F7PF88"/>
<evidence type="ECO:0000313" key="6">
    <source>
        <dbReference type="Proteomes" id="UP000015381"/>
    </source>
</evidence>
<dbReference type="STRING" id="1033806.HTIA_1838"/>
<feature type="binding site" evidence="1">
    <location>
        <position position="12"/>
    </location>
    <ligand>
        <name>substrate</name>
    </ligand>
</feature>
<evidence type="ECO:0000313" key="3">
    <source>
        <dbReference type="EMBL" id="CCQ33959.1"/>
    </source>
</evidence>
<dbReference type="eggNOG" id="arCOG04705">
    <property type="taxonomic scope" value="Archaea"/>
</dbReference>
<dbReference type="Pfam" id="PF04038">
    <property type="entry name" value="DHNA"/>
    <property type="match status" value="1"/>
</dbReference>
<dbReference type="RefSeq" id="WP_008523645.1">
    <property type="nucleotide sequence ID" value="NC_021921.1"/>
</dbReference>
<comment type="similarity">
    <text evidence="1">Belongs to the archaeal dihydroneopterin aldolase family.</text>
</comment>
<organism evidence="4 5">
    <name type="scientific">Halorhabdus tiamatea SARL4B</name>
    <dbReference type="NCBI Taxonomy" id="1033806"/>
    <lineage>
        <taxon>Archaea</taxon>
        <taxon>Methanobacteriati</taxon>
        <taxon>Methanobacteriota</taxon>
        <taxon>Stenosarchaea group</taxon>
        <taxon>Halobacteria</taxon>
        <taxon>Halobacteriales</taxon>
        <taxon>Haloarculaceae</taxon>
        <taxon>Halorhabdus</taxon>
    </lineage>
</organism>
<dbReference type="UniPathway" id="UPA00077">
    <property type="reaction ID" value="UER00154"/>
</dbReference>
<evidence type="ECO:0000256" key="1">
    <source>
        <dbReference type="HAMAP-Rule" id="MF_02130"/>
    </source>
</evidence>
<proteinExistence type="inferred from homology"/>
<dbReference type="SUPFAM" id="SSF143560">
    <property type="entry name" value="MK0786-like"/>
    <property type="match status" value="1"/>
</dbReference>
<dbReference type="Gene3D" id="3.30.1300.20">
    <property type="entry name" value="7,8-dihydroneopterin aldolase (MptD)"/>
    <property type="match status" value="1"/>
</dbReference>
<comment type="function">
    <text evidence="1">Catalyzes the conversion of 7,8-dihydroneopterin (H2Neo) to 6-hydroxymethyl-7,8-dihydropterin (6-HMD).</text>
</comment>
<name>F7PF88_9EURY</name>
<feature type="domain" description="Dihydroneopterin aldolase MtpD C-terminal" evidence="2">
    <location>
        <begin position="4"/>
        <end position="109"/>
    </location>
</feature>
<comment type="pathway">
    <text evidence="1">Cofactor biosynthesis; tetrahydrofolate biosynthesis; 2-amino-4-hydroxy-6-hydroxymethyl-7,8-dihydropteridine diphosphate from 7,8-dihydroneopterin triphosphate: step 3/4.</text>
</comment>
<dbReference type="EMBL" id="HF571520">
    <property type="protein sequence ID" value="CCQ33959.1"/>
    <property type="molecule type" value="Genomic_DNA"/>
</dbReference>
<protein>
    <recommendedName>
        <fullName evidence="1">Dihydroneopterin aldolase</fullName>
        <shortName evidence="1">DHNA</shortName>
        <ecNumber evidence="1">4.1.2.25</ecNumber>
    </recommendedName>
    <alternativeName>
        <fullName evidence="1">7,8-dihydroneopterin aldolase</fullName>
    </alternativeName>
</protein>
<dbReference type="GeneID" id="23799599"/>
<dbReference type="HOGENOM" id="CLU_149105_1_0_2"/>
<dbReference type="KEGG" id="hti:HTIA_1838"/>
<dbReference type="InterPro" id="IPR027508">
    <property type="entry name" value="DHN_aldolase_MptD"/>
</dbReference>
<reference evidence="4 5" key="2">
    <citation type="journal article" date="2013" name="PLoS ONE">
        <title>INDIGO - INtegrated Data Warehouse of MIcrobial GenOmes with Examples from the Red Sea Extremophiles.</title>
        <authorList>
            <person name="Alam I."/>
            <person name="Antunes A."/>
            <person name="Kamau A.A."/>
            <person name="Ba Alawi W."/>
            <person name="Kalkatawi M."/>
            <person name="Stingl U."/>
            <person name="Bajic V.B."/>
        </authorList>
    </citation>
    <scope>NUCLEOTIDE SEQUENCE [LARGE SCALE GENOMIC DNA]</scope>
    <source>
        <strain evidence="4 5">SARL4B</strain>
    </source>
</reference>
<keyword evidence="1" id="KW-0456">Lyase</keyword>
<dbReference type="InterPro" id="IPR007181">
    <property type="entry name" value="MtpD_C"/>
</dbReference>
<dbReference type="EC" id="4.1.2.25" evidence="1"/>
<gene>
    <name evidence="1" type="primary">mptD</name>
    <name evidence="4" type="ORF">HLRTI_002230</name>
    <name evidence="3" type="ORF">HTIA_1838</name>
</gene>
<comment type="catalytic activity">
    <reaction evidence="1">
        <text>7,8-dihydroneopterin = 6-hydroxymethyl-7,8-dihydropterin + glycolaldehyde</text>
        <dbReference type="Rhea" id="RHEA:10540"/>
        <dbReference type="ChEBI" id="CHEBI:17001"/>
        <dbReference type="ChEBI" id="CHEBI:17071"/>
        <dbReference type="ChEBI" id="CHEBI:44841"/>
        <dbReference type="EC" id="4.1.2.25"/>
    </reaction>
</comment>
<dbReference type="HAMAP" id="MF_02130">
    <property type="entry name" value="DHNA_arch"/>
    <property type="match status" value="1"/>
</dbReference>
<evidence type="ECO:0000259" key="2">
    <source>
        <dbReference type="Pfam" id="PF04038"/>
    </source>
</evidence>
<keyword evidence="6" id="KW-1185">Reference proteome</keyword>
<dbReference type="OrthoDB" id="132689at2157"/>
<dbReference type="Proteomes" id="UP000015381">
    <property type="component" value="Chromosome I"/>
</dbReference>
<dbReference type="GO" id="GO:0046656">
    <property type="term" value="P:folic acid biosynthetic process"/>
    <property type="evidence" value="ECO:0007669"/>
    <property type="project" value="UniProtKB-KW"/>
</dbReference>
<dbReference type="Proteomes" id="UP000003861">
    <property type="component" value="Unassembled WGS sequence"/>
</dbReference>
<dbReference type="GO" id="GO:0004150">
    <property type="term" value="F:dihydroneopterin aldolase activity"/>
    <property type="evidence" value="ECO:0007669"/>
    <property type="project" value="UniProtKB-UniRule"/>
</dbReference>
<reference evidence="3 6" key="3">
    <citation type="journal article" date="2014" name="Environ. Microbiol.">
        <title>Halorhabdus tiamatea: proteogenomics and glycosidase activity measurements identify the first cultivated euryarchaeon from a deep-sea anoxic brine lake as potential polysaccharide degrader.</title>
        <authorList>
            <person name="Werner J."/>
            <person name="Ferrer M."/>
            <person name="Michel G."/>
            <person name="Mann A.J."/>
            <person name="Huang S."/>
            <person name="Juarez S."/>
            <person name="Ciordia S."/>
            <person name="Albar J.P."/>
            <person name="Alcaide M."/>
            <person name="La Cono V."/>
            <person name="Yakimov M.M."/>
            <person name="Antunes A."/>
            <person name="Taborda M."/>
            <person name="Da Costa M.S."/>
            <person name="Amann R.I."/>
            <person name="Gloeckner F.O."/>
            <person name="Golyshina O.V."/>
            <person name="Golyshin P.N."/>
            <person name="Teeling H."/>
        </authorList>
    </citation>
    <scope>NUCLEOTIDE SEQUENCE [LARGE SCALE GENOMIC DNA]</scope>
    <source>
        <strain evidence="6">SARL4B</strain>
        <strain evidence="3">Type strain: SARL4B</strain>
    </source>
</reference>
<dbReference type="EMBL" id="AFNT02000026">
    <property type="protein sequence ID" value="ERJ05718.1"/>
    <property type="molecule type" value="Genomic_DNA"/>
</dbReference>
<keyword evidence="1" id="KW-0289">Folate biosynthesis</keyword>
<feature type="binding site" evidence="1">
    <location>
        <position position="107"/>
    </location>
    <ligand>
        <name>substrate</name>
    </ligand>
</feature>
<reference evidence="4 5" key="1">
    <citation type="journal article" date="2011" name="J. Bacteriol.">
        <title>Genome sequence of Halorhabdus tiamatea, the first archaeon isolated from a deep-sea anoxic brine lake.</title>
        <authorList>
            <person name="Antunes A."/>
            <person name="Alam I."/>
            <person name="Bajic V.B."/>
            <person name="Stingl U."/>
        </authorList>
    </citation>
    <scope>NUCLEOTIDE SEQUENCE [LARGE SCALE GENOMIC DNA]</scope>
    <source>
        <strain evidence="4 5">SARL4B</strain>
    </source>
</reference>
<evidence type="ECO:0000313" key="5">
    <source>
        <dbReference type="Proteomes" id="UP000003861"/>
    </source>
</evidence>
<sequence length="116" mass="12471">MEPTDAHRATFELGIKFGALYHQFAGTPISSASATDLANAIESAIENQPHCEAVTVAMKTEAIEAAVDPDVGYTEFTGEFADVEIVVGYEGLEATAVMEMDEGYPRMRLVDVEEPA</sequence>